<protein>
    <submittedName>
        <fullName evidence="1">Uncharacterized protein</fullName>
    </submittedName>
</protein>
<dbReference type="RefSeq" id="WP_007399493.1">
    <property type="nucleotide sequence ID" value="NZ_CALMTF010000053.1"/>
</dbReference>
<dbReference type="Proteomes" id="UP000502533">
    <property type="component" value="Chromosome"/>
</dbReference>
<dbReference type="AlphaFoldDB" id="A0A181CCR4"/>
<sequence>MVRTHGRIWIGLLTWLLVQAGLLVGSVPLPAQAHPALIACTHTDQPQCMTPAAHAAHMAHAHHGTPAGGQCCHVHAGTDIPSPPTACLISHPVRVTGAFMTPAQAHHAGRDWLPPLRPPKTRIA</sequence>
<reference evidence="1 2" key="1">
    <citation type="submission" date="2020-03" db="EMBL/GenBank/DDBJ databases">
        <title>Isolation of cellulose-producing strains, genome characterization and application of the synthesized cellulose films as an economical and sustainable material for piezoelectric sensor construction.</title>
        <authorList>
            <person name="Mangayil R.K."/>
        </authorList>
    </citation>
    <scope>NUCLEOTIDE SEQUENCE [LARGE SCALE GENOMIC DNA]</scope>
    <source>
        <strain evidence="1 2">ENS 9a1a</strain>
    </source>
</reference>
<organism evidence="1 2">
    <name type="scientific">Komagataeibacter rhaeticus</name>
    <dbReference type="NCBI Taxonomy" id="215221"/>
    <lineage>
        <taxon>Bacteria</taxon>
        <taxon>Pseudomonadati</taxon>
        <taxon>Pseudomonadota</taxon>
        <taxon>Alphaproteobacteria</taxon>
        <taxon>Acetobacterales</taxon>
        <taxon>Acetobacteraceae</taxon>
        <taxon>Komagataeibacter</taxon>
    </lineage>
</organism>
<name>A0A181CCR4_9PROT</name>
<evidence type="ECO:0000313" key="2">
    <source>
        <dbReference type="Proteomes" id="UP000502533"/>
    </source>
</evidence>
<accession>A0A181CCR4</accession>
<dbReference type="GeneID" id="85022831"/>
<dbReference type="EMBL" id="CP050139">
    <property type="protein sequence ID" value="QIP36062.1"/>
    <property type="molecule type" value="Genomic_DNA"/>
</dbReference>
<keyword evidence="2" id="KW-1185">Reference proteome</keyword>
<gene>
    <name evidence="1" type="ORF">GWK63_11720</name>
</gene>
<dbReference type="KEGG" id="kre:GWK63_11720"/>
<evidence type="ECO:0000313" key="1">
    <source>
        <dbReference type="EMBL" id="QIP36062.1"/>
    </source>
</evidence>
<proteinExistence type="predicted"/>